<keyword evidence="4" id="KW-0067">ATP-binding</keyword>
<feature type="domain" description="ABC transporter" evidence="5">
    <location>
        <begin position="6"/>
        <end position="233"/>
    </location>
</feature>
<evidence type="ECO:0000256" key="3">
    <source>
        <dbReference type="ARBA" id="ARBA00022741"/>
    </source>
</evidence>
<evidence type="ECO:0000259" key="5">
    <source>
        <dbReference type="PROSITE" id="PS50893"/>
    </source>
</evidence>
<dbReference type="Proteomes" id="UP001165074">
    <property type="component" value="Unassembled WGS sequence"/>
</dbReference>
<dbReference type="Gene3D" id="3.40.50.300">
    <property type="entry name" value="P-loop containing nucleotide triphosphate hydrolases"/>
    <property type="match status" value="1"/>
</dbReference>
<comment type="similarity">
    <text evidence="1">Belongs to the ABC transporter superfamily.</text>
</comment>
<dbReference type="PANTHER" id="PTHR43335:SF4">
    <property type="entry name" value="ABC TRANSPORTER, ATP-BINDING PROTEIN"/>
    <property type="match status" value="1"/>
</dbReference>
<reference evidence="6" key="1">
    <citation type="submission" date="2023-03" db="EMBL/GenBank/DDBJ databases">
        <title>Actinoallomurus iriomotensis NBRC 103684.</title>
        <authorList>
            <person name="Ichikawa N."/>
            <person name="Sato H."/>
            <person name="Tonouchi N."/>
        </authorList>
    </citation>
    <scope>NUCLEOTIDE SEQUENCE</scope>
    <source>
        <strain evidence="6">NBRC 103684</strain>
    </source>
</reference>
<dbReference type="GO" id="GO:0016887">
    <property type="term" value="F:ATP hydrolysis activity"/>
    <property type="evidence" value="ECO:0007669"/>
    <property type="project" value="InterPro"/>
</dbReference>
<dbReference type="InterPro" id="IPR003439">
    <property type="entry name" value="ABC_transporter-like_ATP-bd"/>
</dbReference>
<evidence type="ECO:0000313" key="7">
    <source>
        <dbReference type="Proteomes" id="UP001165074"/>
    </source>
</evidence>
<dbReference type="SUPFAM" id="SSF52540">
    <property type="entry name" value="P-loop containing nucleoside triphosphate hydrolases"/>
    <property type="match status" value="1"/>
</dbReference>
<comment type="caution">
    <text evidence="6">The sequence shown here is derived from an EMBL/GenBank/DDBJ whole genome shotgun (WGS) entry which is preliminary data.</text>
</comment>
<keyword evidence="3" id="KW-0547">Nucleotide-binding</keyword>
<dbReference type="RefSeq" id="WP_285571464.1">
    <property type="nucleotide sequence ID" value="NZ_BSTK01000004.1"/>
</dbReference>
<accession>A0A9W6W0K1</accession>
<dbReference type="InterPro" id="IPR003593">
    <property type="entry name" value="AAA+_ATPase"/>
</dbReference>
<name>A0A9W6W0K1_9ACTN</name>
<sequence>MPTTALDARGLTKRYDDVVALDAVDLRVAAGSVHGLLGPNGAGKTTLLRVLLGLTHPDAGAVHVFDRPMSDSRGRLHPDVAGFAEAPRFYPFLTGRRNLELLAAYDQDDGTGRVEAVLDRLGLTARAGSRVAGYSLGMRQRLGVAAALVRRPRLLILDEPANGLDPAGIRDLRELLRELAADGGTVLLSSHQMAEVEALCDEVTILGSGTVVYDGSLQRLRETAPAPEYRLRTVDDEVALALAEDELAVAAGDGLTVRAPAEALDAYVAKLVAEGIGIRELHQSVSPLERMFFTLTEAGGAR</sequence>
<organism evidence="6 7">
    <name type="scientific">Actinoallomurus iriomotensis</name>
    <dbReference type="NCBI Taxonomy" id="478107"/>
    <lineage>
        <taxon>Bacteria</taxon>
        <taxon>Bacillati</taxon>
        <taxon>Actinomycetota</taxon>
        <taxon>Actinomycetes</taxon>
        <taxon>Streptosporangiales</taxon>
        <taxon>Thermomonosporaceae</taxon>
        <taxon>Actinoallomurus</taxon>
    </lineage>
</organism>
<gene>
    <name evidence="6" type="ORF">Airi02_029250</name>
</gene>
<dbReference type="SMART" id="SM00382">
    <property type="entry name" value="AAA"/>
    <property type="match status" value="1"/>
</dbReference>
<keyword evidence="2" id="KW-0813">Transport</keyword>
<dbReference type="PANTHER" id="PTHR43335">
    <property type="entry name" value="ABC TRANSPORTER, ATP-BINDING PROTEIN"/>
    <property type="match status" value="1"/>
</dbReference>
<evidence type="ECO:0000256" key="4">
    <source>
        <dbReference type="ARBA" id="ARBA00022840"/>
    </source>
</evidence>
<evidence type="ECO:0000256" key="2">
    <source>
        <dbReference type="ARBA" id="ARBA00022448"/>
    </source>
</evidence>
<evidence type="ECO:0000313" key="6">
    <source>
        <dbReference type="EMBL" id="GLY84996.1"/>
    </source>
</evidence>
<dbReference type="EMBL" id="BSTK01000004">
    <property type="protein sequence ID" value="GLY84996.1"/>
    <property type="molecule type" value="Genomic_DNA"/>
</dbReference>
<dbReference type="InterPro" id="IPR017871">
    <property type="entry name" value="ABC_transporter-like_CS"/>
</dbReference>
<dbReference type="PROSITE" id="PS00211">
    <property type="entry name" value="ABC_TRANSPORTER_1"/>
    <property type="match status" value="1"/>
</dbReference>
<proteinExistence type="inferred from homology"/>
<dbReference type="Pfam" id="PF00005">
    <property type="entry name" value="ABC_tran"/>
    <property type="match status" value="1"/>
</dbReference>
<dbReference type="GO" id="GO:0005524">
    <property type="term" value="F:ATP binding"/>
    <property type="evidence" value="ECO:0007669"/>
    <property type="project" value="UniProtKB-KW"/>
</dbReference>
<keyword evidence="7" id="KW-1185">Reference proteome</keyword>
<dbReference type="InterPro" id="IPR027417">
    <property type="entry name" value="P-loop_NTPase"/>
</dbReference>
<dbReference type="AlphaFoldDB" id="A0A9W6W0K1"/>
<dbReference type="PROSITE" id="PS50893">
    <property type="entry name" value="ABC_TRANSPORTER_2"/>
    <property type="match status" value="1"/>
</dbReference>
<evidence type="ECO:0000256" key="1">
    <source>
        <dbReference type="ARBA" id="ARBA00005417"/>
    </source>
</evidence>
<protein>
    <submittedName>
        <fullName evidence="6">ABC transporter</fullName>
    </submittedName>
</protein>